<dbReference type="EMBL" id="CP097511">
    <property type="protein sequence ID" value="URE49428.1"/>
    <property type="molecule type" value="Genomic_DNA"/>
</dbReference>
<gene>
    <name evidence="1" type="ORF">MUK42_14473</name>
</gene>
<protein>
    <submittedName>
        <fullName evidence="1">Uncharacterized protein</fullName>
    </submittedName>
</protein>
<sequence>MGDGHEPHKNAVKVPFGAAVGDVAPVFVLLQFPEASEPVQHAHFELPGVHAVVALDEGIAEIVDGEVLQLAQCPVVQVQIVWVACGGPEHSGS</sequence>
<dbReference type="Proteomes" id="UP001055439">
    <property type="component" value="Chromosome 9"/>
</dbReference>
<reference evidence="1" key="1">
    <citation type="submission" date="2022-05" db="EMBL/GenBank/DDBJ databases">
        <title>The Musa troglodytarum L. genome provides insights into the mechanism of non-climacteric behaviour and enrichment of carotenoids.</title>
        <authorList>
            <person name="Wang J."/>
        </authorList>
    </citation>
    <scope>NUCLEOTIDE SEQUENCE</scope>
    <source>
        <tissue evidence="1">Leaf</tissue>
    </source>
</reference>
<keyword evidence="2" id="KW-1185">Reference proteome</keyword>
<dbReference type="AlphaFoldDB" id="A0A9E7IN43"/>
<organism evidence="1 2">
    <name type="scientific">Musa troglodytarum</name>
    <name type="common">fe'i banana</name>
    <dbReference type="NCBI Taxonomy" id="320322"/>
    <lineage>
        <taxon>Eukaryota</taxon>
        <taxon>Viridiplantae</taxon>
        <taxon>Streptophyta</taxon>
        <taxon>Embryophyta</taxon>
        <taxon>Tracheophyta</taxon>
        <taxon>Spermatophyta</taxon>
        <taxon>Magnoliopsida</taxon>
        <taxon>Liliopsida</taxon>
        <taxon>Zingiberales</taxon>
        <taxon>Musaceae</taxon>
        <taxon>Musa</taxon>
    </lineage>
</organism>
<evidence type="ECO:0000313" key="2">
    <source>
        <dbReference type="Proteomes" id="UP001055439"/>
    </source>
</evidence>
<name>A0A9E7IN43_9LILI</name>
<proteinExistence type="predicted"/>
<evidence type="ECO:0000313" key="1">
    <source>
        <dbReference type="EMBL" id="URE49428.1"/>
    </source>
</evidence>
<accession>A0A9E7IN43</accession>